<dbReference type="AlphaFoldDB" id="A0A7G7YQM4"/>
<evidence type="ECO:0000313" key="1">
    <source>
        <dbReference type="EMBL" id="QNH96794.1"/>
    </source>
</evidence>
<evidence type="ECO:0000313" key="2">
    <source>
        <dbReference type="Proteomes" id="UP000515275"/>
    </source>
</evidence>
<dbReference type="Proteomes" id="UP000515275">
    <property type="component" value="Chromosome"/>
</dbReference>
<accession>A0A7G7YQM4</accession>
<name>A0A7G7YQM4_9CORY</name>
<dbReference type="RefSeq" id="WP_185770555.1">
    <property type="nucleotide sequence ID" value="NZ_CP046883.1"/>
</dbReference>
<reference evidence="1 2" key="1">
    <citation type="submission" date="2019-12" db="EMBL/GenBank/DDBJ databases">
        <title>Corynebacterium sp. nov., isolated from feces of the Anser Albifrons in China.</title>
        <authorList>
            <person name="Liu Q."/>
        </authorList>
    </citation>
    <scope>NUCLEOTIDE SEQUENCE [LARGE SCALE GENOMIC DNA]</scope>
    <source>
        <strain evidence="1 2">23H37-10</strain>
    </source>
</reference>
<organism evidence="1 2">
    <name type="scientific">Corynebacterium anserum</name>
    <dbReference type="NCBI Taxonomy" id="2684406"/>
    <lineage>
        <taxon>Bacteria</taxon>
        <taxon>Bacillati</taxon>
        <taxon>Actinomycetota</taxon>
        <taxon>Actinomycetes</taxon>
        <taxon>Mycobacteriales</taxon>
        <taxon>Corynebacteriaceae</taxon>
        <taxon>Corynebacterium</taxon>
    </lineage>
</organism>
<keyword evidence="2" id="KW-1185">Reference proteome</keyword>
<protein>
    <submittedName>
        <fullName evidence="1">Uncharacterized protein</fullName>
    </submittedName>
</protein>
<dbReference type="KEGG" id="cans:GP473_09190"/>
<dbReference type="EMBL" id="CP046883">
    <property type="protein sequence ID" value="QNH96794.1"/>
    <property type="molecule type" value="Genomic_DNA"/>
</dbReference>
<sequence>MSPTIVFTMASVLTGFVFFGASFATFMYKKPKSVVWSLFGIAIVFLTVIPVSLAVFVATGGS</sequence>
<proteinExistence type="predicted"/>
<gene>
    <name evidence="1" type="ORF">GP473_09190</name>
</gene>